<protein>
    <recommendedName>
        <fullName evidence="4">High frequency lysogenization protein HflD homolog</fullName>
    </recommendedName>
</protein>
<reference evidence="5 6" key="2">
    <citation type="submission" date="2018-12" db="EMBL/GenBank/DDBJ databases">
        <title>Simiduia agarivorans gen. nov., sp. nov., a marine, agarolytic bacterium isolated from shallow coastal water from Keelung, Taiwan.</title>
        <authorList>
            <person name="Shieh W.Y."/>
        </authorList>
    </citation>
    <scope>NUCLEOTIDE SEQUENCE [LARGE SCALE GENOMIC DNA]</scope>
    <source>
        <strain evidence="5 6">GTF-13</strain>
    </source>
</reference>
<name>A0A3P3VPU6_9GAMM</name>
<keyword evidence="1 4" id="KW-1003">Cell membrane</keyword>
<evidence type="ECO:0000256" key="3">
    <source>
        <dbReference type="ARBA" id="ARBA00023136"/>
    </source>
</evidence>
<dbReference type="AlphaFoldDB" id="A0A3P3VPU6"/>
<proteinExistence type="inferred from homology"/>
<keyword evidence="6" id="KW-1185">Reference proteome</keyword>
<dbReference type="GO" id="GO:0005737">
    <property type="term" value="C:cytoplasm"/>
    <property type="evidence" value="ECO:0007669"/>
    <property type="project" value="UniProtKB-SubCell"/>
</dbReference>
<gene>
    <name evidence="4 5" type="primary">hflD</name>
    <name evidence="5" type="ORF">D0544_06795</name>
</gene>
<evidence type="ECO:0000256" key="2">
    <source>
        <dbReference type="ARBA" id="ARBA00022490"/>
    </source>
</evidence>
<accession>A0A3P3VPU6</accession>
<dbReference type="SUPFAM" id="SSF101322">
    <property type="entry name" value="YcfC-like"/>
    <property type="match status" value="1"/>
</dbReference>
<dbReference type="EMBL" id="QWEZ01000001">
    <property type="protein sequence ID" value="RRJ84802.1"/>
    <property type="molecule type" value="Genomic_DNA"/>
</dbReference>
<keyword evidence="3 4" id="KW-0472">Membrane</keyword>
<dbReference type="InterPro" id="IPR007451">
    <property type="entry name" value="HflD"/>
</dbReference>
<dbReference type="Pfam" id="PF04356">
    <property type="entry name" value="DUF489"/>
    <property type="match status" value="1"/>
</dbReference>
<dbReference type="Gene3D" id="1.10.3890.10">
    <property type="entry name" value="HflD-like"/>
    <property type="match status" value="1"/>
</dbReference>
<organism evidence="5 6">
    <name type="scientific">Aestuariirhabdus litorea</name>
    <dbReference type="NCBI Taxonomy" id="2528527"/>
    <lineage>
        <taxon>Bacteria</taxon>
        <taxon>Pseudomonadati</taxon>
        <taxon>Pseudomonadota</taxon>
        <taxon>Gammaproteobacteria</taxon>
        <taxon>Oceanospirillales</taxon>
        <taxon>Aestuariirhabdaceae</taxon>
        <taxon>Aestuariirhabdus</taxon>
    </lineage>
</organism>
<sequence length="206" mass="23187">MSHNFQDQVLSLAGIFQSAVLVEKIARSGNAPTDSFECTLGSILVTNPDSVEAVYEGRHGLYLGLTHLKHVLERDRKAMSGDAIRYVLTLIQLEKKLSKNKEMMDVISNRLEQISQQRLHFEIGHENIIGALAALYQDTLSTFSTRIHVTGDVRHLQSSDNAQRIRACLLGGIRSAILWRQVGGYRWQLILGRKKMLACVEHLLRP</sequence>
<comment type="subcellular location">
    <subcellularLocation>
        <location evidence="4">Cytoplasm</location>
    </subcellularLocation>
    <subcellularLocation>
        <location evidence="4">Cell membrane</location>
        <topology evidence="4">Peripheral membrane protein</topology>
        <orientation evidence="4">Cytoplasmic side</orientation>
    </subcellularLocation>
</comment>
<keyword evidence="2 4" id="KW-0963">Cytoplasm</keyword>
<dbReference type="InterPro" id="IPR035932">
    <property type="entry name" value="HflD-like_sf"/>
</dbReference>
<evidence type="ECO:0000256" key="4">
    <source>
        <dbReference type="HAMAP-Rule" id="MF_00695"/>
    </source>
</evidence>
<evidence type="ECO:0000313" key="6">
    <source>
        <dbReference type="Proteomes" id="UP000280792"/>
    </source>
</evidence>
<dbReference type="GO" id="GO:0005886">
    <property type="term" value="C:plasma membrane"/>
    <property type="evidence" value="ECO:0007669"/>
    <property type="project" value="UniProtKB-SubCell"/>
</dbReference>
<dbReference type="HAMAP" id="MF_00695">
    <property type="entry name" value="HflD_protein"/>
    <property type="match status" value="1"/>
</dbReference>
<evidence type="ECO:0000256" key="1">
    <source>
        <dbReference type="ARBA" id="ARBA00022475"/>
    </source>
</evidence>
<evidence type="ECO:0000313" key="5">
    <source>
        <dbReference type="EMBL" id="RRJ84802.1"/>
    </source>
</evidence>
<dbReference type="PANTHER" id="PTHR38100:SF1">
    <property type="entry name" value="HIGH FREQUENCY LYSOGENIZATION PROTEIN HFLD"/>
    <property type="match status" value="1"/>
</dbReference>
<dbReference type="Proteomes" id="UP000280792">
    <property type="component" value="Unassembled WGS sequence"/>
</dbReference>
<dbReference type="PANTHER" id="PTHR38100">
    <property type="entry name" value="HIGH FREQUENCY LYSOGENIZATION PROTEIN HFLD"/>
    <property type="match status" value="1"/>
</dbReference>
<comment type="caution">
    <text evidence="5">The sequence shown here is derived from an EMBL/GenBank/DDBJ whole genome shotgun (WGS) entry which is preliminary data.</text>
</comment>
<dbReference type="RefSeq" id="WP_125015230.1">
    <property type="nucleotide sequence ID" value="NZ_QWEZ01000001.1"/>
</dbReference>
<comment type="similarity">
    <text evidence="4">Belongs to the HflD family.</text>
</comment>
<reference evidence="5 6" key="1">
    <citation type="submission" date="2018-08" db="EMBL/GenBank/DDBJ databases">
        <authorList>
            <person name="Khan S.A."/>
        </authorList>
    </citation>
    <scope>NUCLEOTIDE SEQUENCE [LARGE SCALE GENOMIC DNA]</scope>
    <source>
        <strain evidence="5 6">GTF-13</strain>
    </source>
</reference>
<dbReference type="NCBIfam" id="NF001246">
    <property type="entry name" value="PRK00218.1-2"/>
    <property type="match status" value="1"/>
</dbReference>